<dbReference type="EMBL" id="AFNH02001079">
    <property type="protein sequence ID" value="EZG44602.1"/>
    <property type="molecule type" value="Genomic_DNA"/>
</dbReference>
<evidence type="ECO:0000313" key="4">
    <source>
        <dbReference type="Proteomes" id="UP000019763"/>
    </source>
</evidence>
<sequence length="53" mass="6008">GDESVECYRCHKKGHRANVCPMKDLECSNCHKRGHEERNCRVRAFDSKSGSVG</sequence>
<dbReference type="VEuPathDB" id="CryptoDB:GNI_145540"/>
<dbReference type="RefSeq" id="XP_011134148.1">
    <property type="nucleotide sequence ID" value="XM_011135846.1"/>
</dbReference>
<dbReference type="SUPFAM" id="SSF57756">
    <property type="entry name" value="Retrovirus zinc finger-like domains"/>
    <property type="match status" value="1"/>
</dbReference>
<dbReference type="InterPro" id="IPR001878">
    <property type="entry name" value="Znf_CCHC"/>
</dbReference>
<evidence type="ECO:0000256" key="1">
    <source>
        <dbReference type="PROSITE-ProRule" id="PRU00047"/>
    </source>
</evidence>
<evidence type="ECO:0000259" key="2">
    <source>
        <dbReference type="PROSITE" id="PS50158"/>
    </source>
</evidence>
<dbReference type="GO" id="GO:0003676">
    <property type="term" value="F:nucleic acid binding"/>
    <property type="evidence" value="ECO:0007669"/>
    <property type="project" value="InterPro"/>
</dbReference>
<feature type="domain" description="CCHC-type" evidence="2">
    <location>
        <begin position="7"/>
        <end position="21"/>
    </location>
</feature>
<keyword evidence="1" id="KW-0862">Zinc</keyword>
<dbReference type="Proteomes" id="UP000019763">
    <property type="component" value="Unassembled WGS sequence"/>
</dbReference>
<feature type="non-terminal residue" evidence="3">
    <location>
        <position position="53"/>
    </location>
</feature>
<organism evidence="3 4">
    <name type="scientific">Gregarina niphandrodes</name>
    <name type="common">Septate eugregarine</name>
    <dbReference type="NCBI Taxonomy" id="110365"/>
    <lineage>
        <taxon>Eukaryota</taxon>
        <taxon>Sar</taxon>
        <taxon>Alveolata</taxon>
        <taxon>Apicomplexa</taxon>
        <taxon>Conoidasida</taxon>
        <taxon>Gregarinasina</taxon>
        <taxon>Eugregarinorida</taxon>
        <taxon>Gregarinidae</taxon>
        <taxon>Gregarina</taxon>
    </lineage>
</organism>
<dbReference type="GeneID" id="22915125"/>
<evidence type="ECO:0000313" key="3">
    <source>
        <dbReference type="EMBL" id="EZG44602.1"/>
    </source>
</evidence>
<dbReference type="Gene3D" id="4.10.60.10">
    <property type="entry name" value="Zinc finger, CCHC-type"/>
    <property type="match status" value="1"/>
</dbReference>
<dbReference type="InterPro" id="IPR036875">
    <property type="entry name" value="Znf_CCHC_sf"/>
</dbReference>
<dbReference type="GO" id="GO:0008270">
    <property type="term" value="F:zinc ion binding"/>
    <property type="evidence" value="ECO:0007669"/>
    <property type="project" value="UniProtKB-KW"/>
</dbReference>
<gene>
    <name evidence="3" type="ORF">GNI_145540</name>
</gene>
<name>A0A023AZX3_GRENI</name>
<dbReference type="AlphaFoldDB" id="A0A023AZX3"/>
<protein>
    <submittedName>
        <fullName evidence="3">Zinc knuckle protein</fullName>
    </submittedName>
</protein>
<dbReference type="SMART" id="SM00343">
    <property type="entry name" value="ZnF_C2HC"/>
    <property type="match status" value="2"/>
</dbReference>
<keyword evidence="1" id="KW-0479">Metal-binding</keyword>
<comment type="caution">
    <text evidence="3">The sequence shown here is derived from an EMBL/GenBank/DDBJ whole genome shotgun (WGS) entry which is preliminary data.</text>
</comment>
<keyword evidence="4" id="KW-1185">Reference proteome</keyword>
<dbReference type="PROSITE" id="PS50158">
    <property type="entry name" value="ZF_CCHC"/>
    <property type="match status" value="1"/>
</dbReference>
<accession>A0A023AZX3</accession>
<reference evidence="3" key="1">
    <citation type="submission" date="2013-12" db="EMBL/GenBank/DDBJ databases">
        <authorList>
            <person name="Omoto C.K."/>
            <person name="Sibley D."/>
            <person name="Venepally P."/>
            <person name="Hadjithomas M."/>
            <person name="Karamycheva S."/>
            <person name="Brunk B."/>
            <person name="Roos D."/>
            <person name="Caler E."/>
            <person name="Lorenzi H."/>
        </authorList>
    </citation>
    <scope>NUCLEOTIDE SEQUENCE</scope>
</reference>
<keyword evidence="1" id="KW-0863">Zinc-finger</keyword>
<dbReference type="OrthoDB" id="313546at2759"/>
<feature type="non-terminal residue" evidence="3">
    <location>
        <position position="1"/>
    </location>
</feature>
<proteinExistence type="predicted"/>